<evidence type="ECO:0000313" key="3">
    <source>
        <dbReference type="Proteomes" id="UP000604046"/>
    </source>
</evidence>
<evidence type="ECO:0000256" key="1">
    <source>
        <dbReference type="SAM" id="MobiDB-lite"/>
    </source>
</evidence>
<comment type="caution">
    <text evidence="2">The sequence shown here is derived from an EMBL/GenBank/DDBJ whole genome shotgun (WGS) entry which is preliminary data.</text>
</comment>
<sequence>MVDATHLLHTSVFNTMPDPAAPSQCVPSLQDPVALNDGSGRVCQDPPIWIFDGLLSEKLLQQVDAKLDVLPWHSMNGRCVRMAELAVDGALEELPQKLRSVCHIEDVAEYGRIWVMDVIGRDQGPHIDGWELEQAKQQMHGVDLSRCSVQEHKGFSTVIPTLSFVVYFNDVGGIAFPEAELSTPVIRAKRGRIVMFQNYDDSKRPAHNPKAVHYGVYAGSGDDVPFKRVLTAGVMASETPPQLLGNQKAAPSIPGFLYAPIMHRSNTSCGSIDSDYYSPPAPPPKERPLLQLQARGADDGKIVVEAVSLAGEPKAKLLAEPSITVGQLTKELSLEARLIVKGHLLEKQPNDKPMAELGLLEGVALSSPASATGEDGEEGEKDEGAYPAWDVIDTVFAKDAAPKKAPKGPRK</sequence>
<evidence type="ECO:0000313" key="2">
    <source>
        <dbReference type="EMBL" id="CAE7455793.1"/>
    </source>
</evidence>
<gene>
    <name evidence="2" type="primary">CML1</name>
    <name evidence="2" type="ORF">SNAT2548_LOCUS25105</name>
</gene>
<keyword evidence="3" id="KW-1185">Reference proteome</keyword>
<dbReference type="Gene3D" id="2.60.120.620">
    <property type="entry name" value="q2cbj1_9rhob like domain"/>
    <property type="match status" value="1"/>
</dbReference>
<accession>A0A812RTV2</accession>
<dbReference type="Proteomes" id="UP000604046">
    <property type="component" value="Unassembled WGS sequence"/>
</dbReference>
<dbReference type="EMBL" id="CAJNDS010002379">
    <property type="protein sequence ID" value="CAE7455793.1"/>
    <property type="molecule type" value="Genomic_DNA"/>
</dbReference>
<name>A0A812RTV2_9DINO</name>
<reference evidence="2" key="1">
    <citation type="submission" date="2021-02" db="EMBL/GenBank/DDBJ databases">
        <authorList>
            <person name="Dougan E. K."/>
            <person name="Rhodes N."/>
            <person name="Thang M."/>
            <person name="Chan C."/>
        </authorList>
    </citation>
    <scope>NUCLEOTIDE SEQUENCE</scope>
</reference>
<protein>
    <submittedName>
        <fullName evidence="2">CML1 protein</fullName>
    </submittedName>
</protein>
<proteinExistence type="predicted"/>
<organism evidence="2 3">
    <name type="scientific">Symbiodinium natans</name>
    <dbReference type="NCBI Taxonomy" id="878477"/>
    <lineage>
        <taxon>Eukaryota</taxon>
        <taxon>Sar</taxon>
        <taxon>Alveolata</taxon>
        <taxon>Dinophyceae</taxon>
        <taxon>Suessiales</taxon>
        <taxon>Symbiodiniaceae</taxon>
        <taxon>Symbiodinium</taxon>
    </lineage>
</organism>
<feature type="region of interest" description="Disordered" evidence="1">
    <location>
        <begin position="366"/>
        <end position="385"/>
    </location>
</feature>
<dbReference type="AlphaFoldDB" id="A0A812RTV2"/>